<sequence length="138" mass="15581">MKMIPNSLASATHLTNVYLFIISLFCFSYYLVGQNLVDLYNQTKCVLLASIVSCVFSVGVLGFARSYVAFVDCLIWIMIVRGLQASMPAMEMSDRSKEEEKEQQAHHCFVNTMPIRIYFGAMLQATFRWCGIPGTTNL</sequence>
<protein>
    <submittedName>
        <fullName evidence="2">Uncharacterized protein</fullName>
    </submittedName>
</protein>
<keyword evidence="3" id="KW-1185">Reference proteome</keyword>
<evidence type="ECO:0000256" key="1">
    <source>
        <dbReference type="SAM" id="Phobius"/>
    </source>
</evidence>
<feature type="transmembrane region" description="Helical" evidence="1">
    <location>
        <begin position="15"/>
        <end position="33"/>
    </location>
</feature>
<keyword evidence="1" id="KW-0812">Transmembrane</keyword>
<name>A0AAD9GIL2_BABDI</name>
<dbReference type="EMBL" id="JAHBMH010000024">
    <property type="protein sequence ID" value="KAK1938746.1"/>
    <property type="molecule type" value="Genomic_DNA"/>
</dbReference>
<keyword evidence="1" id="KW-1133">Transmembrane helix</keyword>
<feature type="transmembrane region" description="Helical" evidence="1">
    <location>
        <begin position="45"/>
        <end position="63"/>
    </location>
</feature>
<dbReference type="AlphaFoldDB" id="A0AAD9GIL2"/>
<proteinExistence type="predicted"/>
<reference evidence="2" key="2">
    <citation type="submission" date="2021-05" db="EMBL/GenBank/DDBJ databases">
        <authorList>
            <person name="Pain A."/>
        </authorList>
    </citation>
    <scope>NUCLEOTIDE SEQUENCE</scope>
    <source>
        <strain evidence="2">1802A</strain>
    </source>
</reference>
<keyword evidence="1" id="KW-0472">Membrane</keyword>
<organism evidence="2 3">
    <name type="scientific">Babesia divergens</name>
    <dbReference type="NCBI Taxonomy" id="32595"/>
    <lineage>
        <taxon>Eukaryota</taxon>
        <taxon>Sar</taxon>
        <taxon>Alveolata</taxon>
        <taxon>Apicomplexa</taxon>
        <taxon>Aconoidasida</taxon>
        <taxon>Piroplasmida</taxon>
        <taxon>Babesiidae</taxon>
        <taxon>Babesia</taxon>
    </lineage>
</organism>
<accession>A0AAD9GIL2</accession>
<evidence type="ECO:0000313" key="3">
    <source>
        <dbReference type="Proteomes" id="UP001195914"/>
    </source>
</evidence>
<dbReference type="Proteomes" id="UP001195914">
    <property type="component" value="Unassembled WGS sequence"/>
</dbReference>
<reference evidence="2" key="1">
    <citation type="journal article" date="2014" name="Nucleic Acids Res.">
        <title>The evolutionary dynamics of variant antigen genes in Babesia reveal a history of genomic innovation underlying host-parasite interaction.</title>
        <authorList>
            <person name="Jackson A.P."/>
            <person name="Otto T.D."/>
            <person name="Darby A."/>
            <person name="Ramaprasad A."/>
            <person name="Xia D."/>
            <person name="Echaide I.E."/>
            <person name="Farber M."/>
            <person name="Gahlot S."/>
            <person name="Gamble J."/>
            <person name="Gupta D."/>
            <person name="Gupta Y."/>
            <person name="Jackson L."/>
            <person name="Malandrin L."/>
            <person name="Malas T.B."/>
            <person name="Moussa E."/>
            <person name="Nair M."/>
            <person name="Reid A.J."/>
            <person name="Sanders M."/>
            <person name="Sharma J."/>
            <person name="Tracey A."/>
            <person name="Quail M.A."/>
            <person name="Weir W."/>
            <person name="Wastling J.M."/>
            <person name="Hall N."/>
            <person name="Willadsen P."/>
            <person name="Lingelbach K."/>
            <person name="Shiels B."/>
            <person name="Tait A."/>
            <person name="Berriman M."/>
            <person name="Allred D.R."/>
            <person name="Pain A."/>
        </authorList>
    </citation>
    <scope>NUCLEOTIDE SEQUENCE</scope>
    <source>
        <strain evidence="2">1802A</strain>
    </source>
</reference>
<gene>
    <name evidence="2" type="ORF">X943_004054</name>
</gene>
<evidence type="ECO:0000313" key="2">
    <source>
        <dbReference type="EMBL" id="KAK1938746.1"/>
    </source>
</evidence>
<comment type="caution">
    <text evidence="2">The sequence shown here is derived from an EMBL/GenBank/DDBJ whole genome shotgun (WGS) entry which is preliminary data.</text>
</comment>